<sequence length="219" mass="24260">MWSRKRLFLGLSLVLIVVISVYVFVPNSGEERKAKVYLAKESIPAGEVIDPKRFTTTEVTVPADWMVKDLKQIKDKRAVRKIEAGRFIDENDFSDKVPLLFKEGEGEYAIKTKPEYANGGRVAIEDIVDVIFVKRPQGGANASNELLDGGEIVATDVTILSIRTQLGKDVAETKKDDMSNAINSVVLKVDENTATKLANRQEMGTLSLYVKKKGVNSVK</sequence>
<dbReference type="SMART" id="SM00858">
    <property type="entry name" value="SAF"/>
    <property type="match status" value="1"/>
</dbReference>
<dbReference type="Pfam" id="PF16976">
    <property type="entry name" value="RcpC"/>
    <property type="match status" value="1"/>
</dbReference>
<dbReference type="AlphaFoldDB" id="A0A161S1V6"/>
<keyword evidence="4" id="KW-1185">Reference proteome</keyword>
<accession>A0A161S1V6</accession>
<comment type="caution">
    <text evidence="3">The sequence shown here is derived from an EMBL/GenBank/DDBJ whole genome shotgun (WGS) entry which is preliminary data.</text>
</comment>
<reference evidence="4" key="1">
    <citation type="submission" date="2016-01" db="EMBL/GenBank/DDBJ databases">
        <title>Draft genome of Chromobacterium sp. F49.</title>
        <authorList>
            <person name="Hong K.W."/>
        </authorList>
    </citation>
    <scope>NUCLEOTIDE SEQUENCE [LARGE SCALE GENOMIC DNA]</scope>
    <source>
        <strain evidence="4">M63</strain>
    </source>
</reference>
<dbReference type="Proteomes" id="UP000076563">
    <property type="component" value="Unassembled WGS sequence"/>
</dbReference>
<dbReference type="InterPro" id="IPR013974">
    <property type="entry name" value="SAF"/>
</dbReference>
<dbReference type="OrthoDB" id="9995226at2"/>
<dbReference type="EMBL" id="LQRA01000057">
    <property type="protein sequence ID" value="KZE78179.1"/>
    <property type="molecule type" value="Genomic_DNA"/>
</dbReference>
<protein>
    <recommendedName>
        <fullName evidence="2">SAF domain-containing protein</fullName>
    </recommendedName>
</protein>
<evidence type="ECO:0000259" key="2">
    <source>
        <dbReference type="SMART" id="SM00858"/>
    </source>
</evidence>
<evidence type="ECO:0000313" key="4">
    <source>
        <dbReference type="Proteomes" id="UP000076563"/>
    </source>
</evidence>
<dbReference type="Pfam" id="PF08666">
    <property type="entry name" value="SAF"/>
    <property type="match status" value="1"/>
</dbReference>
<name>A0A161S1V6_9BACL</name>
<dbReference type="RefSeq" id="WP_063183106.1">
    <property type="nucleotide sequence ID" value="NZ_LQRA01000057.1"/>
</dbReference>
<keyword evidence="1" id="KW-0472">Membrane</keyword>
<gene>
    <name evidence="3" type="ORF">AV654_19580</name>
</gene>
<keyword evidence="1" id="KW-1133">Transmembrane helix</keyword>
<keyword evidence="1" id="KW-0812">Transmembrane</keyword>
<feature type="transmembrane region" description="Helical" evidence="1">
    <location>
        <begin position="7"/>
        <end position="25"/>
    </location>
</feature>
<organism evidence="3 4">
    <name type="scientific">Paenibacillus elgii</name>
    <dbReference type="NCBI Taxonomy" id="189691"/>
    <lineage>
        <taxon>Bacteria</taxon>
        <taxon>Bacillati</taxon>
        <taxon>Bacillota</taxon>
        <taxon>Bacilli</taxon>
        <taxon>Bacillales</taxon>
        <taxon>Paenibacillaceae</taxon>
        <taxon>Paenibacillus</taxon>
    </lineage>
</organism>
<dbReference type="CDD" id="cd11614">
    <property type="entry name" value="SAF_CpaB_FlgA_like"/>
    <property type="match status" value="1"/>
</dbReference>
<feature type="domain" description="SAF" evidence="2">
    <location>
        <begin position="34"/>
        <end position="94"/>
    </location>
</feature>
<evidence type="ECO:0000313" key="3">
    <source>
        <dbReference type="EMBL" id="KZE78179.1"/>
    </source>
</evidence>
<evidence type="ECO:0000256" key="1">
    <source>
        <dbReference type="SAM" id="Phobius"/>
    </source>
</evidence>
<dbReference type="InterPro" id="IPR031571">
    <property type="entry name" value="RcpC_dom"/>
</dbReference>
<proteinExistence type="predicted"/>